<evidence type="ECO:0000259" key="7">
    <source>
        <dbReference type="Pfam" id="PF21719"/>
    </source>
</evidence>
<organism evidence="8 9">
    <name type="scientific">Thecamonas trahens ATCC 50062</name>
    <dbReference type="NCBI Taxonomy" id="461836"/>
    <lineage>
        <taxon>Eukaryota</taxon>
        <taxon>Apusozoa</taxon>
        <taxon>Apusomonadida</taxon>
        <taxon>Apusomonadidae</taxon>
        <taxon>Thecamonas</taxon>
    </lineage>
</organism>
<evidence type="ECO:0000256" key="4">
    <source>
        <dbReference type="PROSITE-ProRule" id="PRU00221"/>
    </source>
</evidence>
<dbReference type="InterPro" id="IPR031488">
    <property type="entry name" value="Zn_ribbon_mio"/>
</dbReference>
<dbReference type="Pfam" id="PF21720">
    <property type="entry name" value="MIOS_WD40"/>
    <property type="match status" value="1"/>
</dbReference>
<dbReference type="PANTHER" id="PTHR16453:SF9">
    <property type="entry name" value="GATOR COMPLEX PROTEIN MIOS"/>
    <property type="match status" value="1"/>
</dbReference>
<dbReference type="InterPro" id="IPR001680">
    <property type="entry name" value="WD40_rpt"/>
</dbReference>
<dbReference type="GO" id="GO:0005737">
    <property type="term" value="C:cytoplasm"/>
    <property type="evidence" value="ECO:0007669"/>
    <property type="project" value="TreeGrafter"/>
</dbReference>
<dbReference type="Gene3D" id="2.130.10.10">
    <property type="entry name" value="YVTN repeat-like/Quinoprotein amine dehydrogenase"/>
    <property type="match status" value="1"/>
</dbReference>
<evidence type="ECO:0000256" key="2">
    <source>
        <dbReference type="ARBA" id="ARBA00022574"/>
    </source>
</evidence>
<evidence type="ECO:0000259" key="6">
    <source>
        <dbReference type="Pfam" id="PF17034"/>
    </source>
</evidence>
<dbReference type="RefSeq" id="XP_013762310.1">
    <property type="nucleotide sequence ID" value="XM_013906856.1"/>
</dbReference>
<keyword evidence="3" id="KW-0677">Repeat</keyword>
<dbReference type="InterPro" id="IPR036322">
    <property type="entry name" value="WD40_repeat_dom_sf"/>
</dbReference>
<dbReference type="Proteomes" id="UP000054408">
    <property type="component" value="Unassembled WGS sequence"/>
</dbReference>
<dbReference type="GeneID" id="25560907"/>
<dbReference type="InterPro" id="IPR049092">
    <property type="entry name" value="MIOS_a-sol"/>
</dbReference>
<feature type="domain" description="GATOR2 complex protein MIO zinc-ribbon like" evidence="6">
    <location>
        <begin position="891"/>
        <end position="1015"/>
    </location>
</feature>
<reference evidence="8 9" key="1">
    <citation type="submission" date="2010-05" db="EMBL/GenBank/DDBJ databases">
        <title>The Genome Sequence of Thecamonas trahens ATCC 50062.</title>
        <authorList>
            <consortium name="The Broad Institute Genome Sequencing Platform"/>
            <person name="Russ C."/>
            <person name="Cuomo C."/>
            <person name="Shea T."/>
            <person name="Young S.K."/>
            <person name="Zeng Q."/>
            <person name="Koehrsen M."/>
            <person name="Haas B."/>
            <person name="Borodovsky M."/>
            <person name="Guigo R."/>
            <person name="Alvarado L."/>
            <person name="Berlin A."/>
            <person name="Bochicchio J."/>
            <person name="Borenstein D."/>
            <person name="Chapman S."/>
            <person name="Chen Z."/>
            <person name="Freedman E."/>
            <person name="Gellesch M."/>
            <person name="Goldberg J."/>
            <person name="Griggs A."/>
            <person name="Gujja S."/>
            <person name="Heilman E."/>
            <person name="Heiman D."/>
            <person name="Hepburn T."/>
            <person name="Howarth C."/>
            <person name="Jen D."/>
            <person name="Larson L."/>
            <person name="Mehta T."/>
            <person name="Park D."/>
            <person name="Pearson M."/>
            <person name="Roberts A."/>
            <person name="Saif S."/>
            <person name="Shenoy N."/>
            <person name="Sisk P."/>
            <person name="Stolte C."/>
            <person name="Sykes S."/>
            <person name="Thomson T."/>
            <person name="Walk T."/>
            <person name="White J."/>
            <person name="Yandava C."/>
            <person name="Burger G."/>
            <person name="Gray M.W."/>
            <person name="Holland P.W.H."/>
            <person name="King N."/>
            <person name="Lang F.B.F."/>
            <person name="Roger A.J."/>
            <person name="Ruiz-Trillo I."/>
            <person name="Lander E."/>
            <person name="Nusbaum C."/>
        </authorList>
    </citation>
    <scope>NUCLEOTIDE SEQUENCE [LARGE SCALE GENOMIC DNA]</scope>
    <source>
        <strain evidence="8 9">ATCC 50062</strain>
    </source>
</reference>
<dbReference type="AlphaFoldDB" id="A0A0L0DLN4"/>
<feature type="repeat" description="WD" evidence="4">
    <location>
        <begin position="262"/>
        <end position="305"/>
    </location>
</feature>
<dbReference type="OMA" id="YWIASYL"/>
<accession>A0A0L0DLN4</accession>
<dbReference type="PANTHER" id="PTHR16453">
    <property type="entry name" value="WD40 DOMAIN-CONTAINING PROTEIN MIO FAMILY MEMBER"/>
    <property type="match status" value="1"/>
</dbReference>
<name>A0A0L0DLN4_THETB</name>
<dbReference type="Pfam" id="PF17034">
    <property type="entry name" value="zinc_ribbon_16"/>
    <property type="match status" value="1"/>
</dbReference>
<evidence type="ECO:0000313" key="8">
    <source>
        <dbReference type="EMBL" id="KNC52313.1"/>
    </source>
</evidence>
<feature type="compositionally biased region" description="Gly residues" evidence="5">
    <location>
        <begin position="408"/>
        <end position="439"/>
    </location>
</feature>
<evidence type="ECO:0000256" key="1">
    <source>
        <dbReference type="ARBA" id="ARBA00009713"/>
    </source>
</evidence>
<dbReference type="EMBL" id="GL349436">
    <property type="protein sequence ID" value="KNC52313.1"/>
    <property type="molecule type" value="Genomic_DNA"/>
</dbReference>
<evidence type="ECO:0000256" key="5">
    <source>
        <dbReference type="SAM" id="MobiDB-lite"/>
    </source>
</evidence>
<dbReference type="STRING" id="461836.A0A0L0DLN4"/>
<proteinExistence type="inferred from homology"/>
<feature type="region of interest" description="Disordered" evidence="5">
    <location>
        <begin position="406"/>
        <end position="439"/>
    </location>
</feature>
<dbReference type="Pfam" id="PF21719">
    <property type="entry name" value="MIOS_a-sol"/>
    <property type="match status" value="1"/>
</dbReference>
<dbReference type="OrthoDB" id="341486at2759"/>
<protein>
    <submittedName>
        <fullName evidence="8">WD repeat-containing protein mio</fullName>
    </submittedName>
</protein>
<evidence type="ECO:0000256" key="3">
    <source>
        <dbReference type="ARBA" id="ARBA00022737"/>
    </source>
</evidence>
<gene>
    <name evidence="8" type="ORF">AMSG_01145</name>
</gene>
<feature type="domain" description="MIOS-like alpha-solenoid" evidence="7">
    <location>
        <begin position="552"/>
        <end position="787"/>
    </location>
</feature>
<keyword evidence="2 4" id="KW-0853">WD repeat</keyword>
<dbReference type="InterPro" id="IPR015943">
    <property type="entry name" value="WD40/YVTN_repeat-like_dom_sf"/>
</dbReference>
<dbReference type="InterPro" id="IPR037593">
    <property type="entry name" value="MIOS/Sea4"/>
</dbReference>
<dbReference type="CDD" id="cd16691">
    <property type="entry name" value="mRING-H2-C3H3C2_Mio"/>
    <property type="match status" value="1"/>
</dbReference>
<dbReference type="SMART" id="SM00320">
    <property type="entry name" value="WD40"/>
    <property type="match status" value="3"/>
</dbReference>
<comment type="similarity">
    <text evidence="1">Belongs to the WD repeat mio family.</text>
</comment>
<sequence>MSMTEARTSLIDWSPHNPNQFVIAAEDLQFYEFSENYDSSKDSLRSSYDLLSVNSRLAYPRVLCGMVSGCQHAAPARGGALVGQDGADAADAARGGANIVEVKPVTTRPALDLAWNTYYQQYIAVGLDTMKFEMCALVWDINATQSLSRDYMDSVETEYGSSSAESAPERVSEVSLSQGAASLEWLPSMPNCLAVGTVKSWFHVYDLRMDVSQPNGQRLHNGPVCGMKFDTLAPHRVATYSPQTGVIMVWDIRNLTSPIRSVQSGSKSLSQIAWSPSSSGVLASVGSGDAYVKLWDFSSDDDLALVTPATASLMQSEFGSMKGEFVAELSDYKPRVMRTSDPLSSFSWSPHIANRALTISLSGNVEEVSLNGPIPLDWSPFSDLVFGVGKIKYAGRVIGPEVEVRAGAGNGGTTTPGGSGGGQDGSGKGGSGKGGDVTSGATAGAGGGAAGGVAGGDGSVAVSASRAGSAAVAAAALLADDPAGFAAKTRAGGPVATPSQLSSSYKSRTFASSSAAVRGESGSGRAPAGKGHTSVGRTVQGFEVMEVSAKMFERAQQGYSMNASKNLSILATSRRTSELYSPGLTFLWAWLDRVANLVVDPATGAKLESPYDGVGAIFRQARSASQAQSPHRAPFSTAFTVYKSPARDAVLRMCNWVPGSFNDRASSDAQRKRRALERILRSLEKERQYERSAALALFHLDMKRAIRALKSDKSNKNLRLIAMAFAGFNNETDGLWRDLCLTLQPLFEHPYLRAAFAFLSSDEDSFLPVLLEGGLELTDRVAFAARFLSDENLALYLAETQAQLLFANYVDLTSDVQTAALAMSAVVPRERDDPQVNVWIETYRDLLDRWQLWHVRAKWDVARLAETERSAMARPAGRGTTAVAADVHARCFHCDRSISHLMLASSKLRQFTLSSSAPAARRRPKATSCPSCARPLPKCALCLLPLEVVATASMSNNTTVRGRKVNSLAPGSAAFDTWWSWCLTCRHGGHAGHMDAWFSDHNECPVSGCDCVCRRS</sequence>
<dbReference type="eggNOG" id="KOG1008">
    <property type="taxonomic scope" value="Eukaryota"/>
</dbReference>
<keyword evidence="9" id="KW-1185">Reference proteome</keyword>
<dbReference type="SUPFAM" id="SSF50978">
    <property type="entry name" value="WD40 repeat-like"/>
    <property type="match status" value="1"/>
</dbReference>
<dbReference type="PROSITE" id="PS50082">
    <property type="entry name" value="WD_REPEATS_2"/>
    <property type="match status" value="1"/>
</dbReference>
<evidence type="ECO:0000313" key="9">
    <source>
        <dbReference type="Proteomes" id="UP000054408"/>
    </source>
</evidence>